<accession>A0A564XW52</accession>
<evidence type="ECO:0000313" key="2">
    <source>
        <dbReference type="Proteomes" id="UP000321570"/>
    </source>
</evidence>
<name>A0A564XW52_HYMDI</name>
<dbReference type="AlphaFoldDB" id="A0A564XW52"/>
<keyword evidence="2" id="KW-1185">Reference proteome</keyword>
<dbReference type="EMBL" id="CABIJS010000011">
    <property type="protein sequence ID" value="VUZ39227.1"/>
    <property type="molecule type" value="Genomic_DNA"/>
</dbReference>
<evidence type="ECO:0000313" key="1">
    <source>
        <dbReference type="EMBL" id="VUZ39227.1"/>
    </source>
</evidence>
<dbReference type="Proteomes" id="UP000321570">
    <property type="component" value="Unassembled WGS sequence"/>
</dbReference>
<reference evidence="1 2" key="1">
    <citation type="submission" date="2019-07" db="EMBL/GenBank/DDBJ databases">
        <authorList>
            <person name="Jastrzebski P J."/>
            <person name="Paukszto L."/>
            <person name="Jastrzebski P J."/>
        </authorList>
    </citation>
    <scope>NUCLEOTIDE SEQUENCE [LARGE SCALE GENOMIC DNA]</scope>
    <source>
        <strain evidence="1 2">WMS-il1</strain>
    </source>
</reference>
<proteinExistence type="predicted"/>
<sequence length="80" mass="9085">MYTFNEAGRRKYNVHICKKRSSKCWLLFGLVECITLPRLTKGISRSLEHSGKCERASDSVASKCDVHAEAFPTNQTSIFM</sequence>
<organism evidence="1 2">
    <name type="scientific">Hymenolepis diminuta</name>
    <name type="common">Rat tapeworm</name>
    <dbReference type="NCBI Taxonomy" id="6216"/>
    <lineage>
        <taxon>Eukaryota</taxon>
        <taxon>Metazoa</taxon>
        <taxon>Spiralia</taxon>
        <taxon>Lophotrochozoa</taxon>
        <taxon>Platyhelminthes</taxon>
        <taxon>Cestoda</taxon>
        <taxon>Eucestoda</taxon>
        <taxon>Cyclophyllidea</taxon>
        <taxon>Hymenolepididae</taxon>
        <taxon>Hymenolepis</taxon>
    </lineage>
</organism>
<gene>
    <name evidence="1" type="ORF">WMSIL1_LOCUS602</name>
</gene>
<protein>
    <submittedName>
        <fullName evidence="1">Uncharacterized protein</fullName>
    </submittedName>
</protein>